<dbReference type="KEGG" id="sper:EW093_11345"/>
<dbReference type="PANTHER" id="PTHR42715:SF10">
    <property type="entry name" value="BETA-GLUCOSIDASE"/>
    <property type="match status" value="1"/>
</dbReference>
<dbReference type="OrthoDB" id="9805821at2"/>
<proteinExistence type="inferred from homology"/>
<dbReference type="InterPro" id="IPR026891">
    <property type="entry name" value="Fn3-like"/>
</dbReference>
<evidence type="ECO:0000313" key="4">
    <source>
        <dbReference type="EMBL" id="QEN05283.1"/>
    </source>
</evidence>
<keyword evidence="5" id="KW-1185">Reference proteome</keyword>
<dbReference type="Gene3D" id="3.40.50.1700">
    <property type="entry name" value="Glycoside hydrolase family 3 C-terminal domain"/>
    <property type="match status" value="1"/>
</dbReference>
<dbReference type="InterPro" id="IPR036881">
    <property type="entry name" value="Glyco_hydro_3_C_sf"/>
</dbReference>
<dbReference type="InterPro" id="IPR002772">
    <property type="entry name" value="Glyco_hydro_3_C"/>
</dbReference>
<evidence type="ECO:0000259" key="3">
    <source>
        <dbReference type="SMART" id="SM01217"/>
    </source>
</evidence>
<evidence type="ECO:0000256" key="2">
    <source>
        <dbReference type="ARBA" id="ARBA00022801"/>
    </source>
</evidence>
<dbReference type="InterPro" id="IPR017853">
    <property type="entry name" value="GH"/>
</dbReference>
<dbReference type="EMBL" id="CP035807">
    <property type="protein sequence ID" value="QEN05283.1"/>
    <property type="molecule type" value="Genomic_DNA"/>
</dbReference>
<accession>A0A5C1QAY2</accession>
<dbReference type="Proteomes" id="UP000323824">
    <property type="component" value="Chromosome"/>
</dbReference>
<dbReference type="Gene3D" id="2.60.40.10">
    <property type="entry name" value="Immunoglobulins"/>
    <property type="match status" value="1"/>
</dbReference>
<feature type="domain" description="Fibronectin type III-like" evidence="3">
    <location>
        <begin position="564"/>
        <end position="634"/>
    </location>
</feature>
<dbReference type="SMART" id="SM01217">
    <property type="entry name" value="Fn3_like"/>
    <property type="match status" value="1"/>
</dbReference>
<dbReference type="Gene3D" id="3.20.20.300">
    <property type="entry name" value="Glycoside hydrolase, family 3, N-terminal domain"/>
    <property type="match status" value="1"/>
</dbReference>
<dbReference type="InterPro" id="IPR013783">
    <property type="entry name" value="Ig-like_fold"/>
</dbReference>
<dbReference type="InterPro" id="IPR036962">
    <property type="entry name" value="Glyco_hydro_3_N_sf"/>
</dbReference>
<dbReference type="PANTHER" id="PTHR42715">
    <property type="entry name" value="BETA-GLUCOSIDASE"/>
    <property type="match status" value="1"/>
</dbReference>
<dbReference type="GO" id="GO:0005975">
    <property type="term" value="P:carbohydrate metabolic process"/>
    <property type="evidence" value="ECO:0007669"/>
    <property type="project" value="InterPro"/>
</dbReference>
<dbReference type="AlphaFoldDB" id="A0A5C1QAY2"/>
<sequence>MKYQELIDKMTIDEKVSLLSGKDFWQTKSIDRLNIPSMFLADGPHGLRKQAADADHLGLNAGIAATCFPTSATIANSWDITLGERLGSALGQEALSEGVNIILGPGLNIKRSPLCGRNFEYFSEDPYLSGKMASGYIKGIQKEGIAACPKHFVANNQELFRMINDSVIDKRTLYEIYLTGFEIAVKEGNPKAIMSAYNKINGTYANEHKELLNDVLVEDWGFKGIVVSDWGGSNEHIDGVASGSHLEMPSTGGDSDRELLCAVKDGLLDEALLDKRVNEYLEVLFEIQIEGKQRKANFDLHHNIAREAAEASIVLLKNDAQILPLKRDQKVGIIGSFADKPRYQGAGSSLVNPARLENTLDEIKNRDLTFVGYESGDDILRAKTLASSVDVVLLYLGLDDASETEGLDRSHLNLIEKQIELLDNLSLENKNIVVILSGGSAIQMPWLDKCKGLIHGYLSGQAGASAMLNILTGKVNPSGKLAETYPLELCDTPVYNYYPGKEKSSEYREALYVGYRYYDTGSVDVLFPFGFGLSYTTFEYSNLEVSREGVVFAITNMGTIDGSEIVQLYIGKESKNVFRPKKELKGFKKIFLKAGESKEVSIDFDDKSFRYFDIESNQFEVESGDYKIYIAASSTDIRLEGGIVIDGTKESVVYDPIKYKKYYLGDIKKVDDDEFSSLLGHDIPTPYWDRDRDLDRNDAIAQMVYAKSGFARLIHRFLRFLKDRSIKKGKPDLNLLFIYHVPFRGIEKMMGGVVNKQMVNALLIIVNGHFFKGCRLFIKGFFNLKKLNKDTKEKLVHAEEYIKESK</sequence>
<reference evidence="4 5" key="2">
    <citation type="submission" date="2019-09" db="EMBL/GenBank/DDBJ databases">
        <title>Complete Genome Sequence and Methylome Analysis of free living Spirochaetas.</title>
        <authorList>
            <person name="Leshcheva N."/>
            <person name="Mikheeva N."/>
        </authorList>
    </citation>
    <scope>NUCLEOTIDE SEQUENCE [LARGE SCALE GENOMIC DNA]</scope>
    <source>
        <strain evidence="4 5">P</strain>
    </source>
</reference>
<name>A0A5C1QAY2_9SPIO</name>
<evidence type="ECO:0000313" key="5">
    <source>
        <dbReference type="Proteomes" id="UP000323824"/>
    </source>
</evidence>
<dbReference type="Pfam" id="PF00933">
    <property type="entry name" value="Glyco_hydro_3"/>
    <property type="match status" value="1"/>
</dbReference>
<protein>
    <submittedName>
        <fullName evidence="4">Glycosyl hydrolase</fullName>
    </submittedName>
</protein>
<gene>
    <name evidence="4" type="ORF">EW093_11345</name>
</gene>
<dbReference type="InterPro" id="IPR001764">
    <property type="entry name" value="Glyco_hydro_3_N"/>
</dbReference>
<organism evidence="4 5">
    <name type="scientific">Thiospirochaeta perfilievii</name>
    <dbReference type="NCBI Taxonomy" id="252967"/>
    <lineage>
        <taxon>Bacteria</taxon>
        <taxon>Pseudomonadati</taxon>
        <taxon>Spirochaetota</taxon>
        <taxon>Spirochaetia</taxon>
        <taxon>Spirochaetales</taxon>
        <taxon>Spirochaetaceae</taxon>
        <taxon>Thiospirochaeta</taxon>
    </lineage>
</organism>
<dbReference type="Pfam" id="PF01915">
    <property type="entry name" value="Glyco_hydro_3_C"/>
    <property type="match status" value="1"/>
</dbReference>
<dbReference type="SUPFAM" id="SSF51445">
    <property type="entry name" value="(Trans)glycosidases"/>
    <property type="match status" value="1"/>
</dbReference>
<dbReference type="GO" id="GO:0008422">
    <property type="term" value="F:beta-glucosidase activity"/>
    <property type="evidence" value="ECO:0007669"/>
    <property type="project" value="UniProtKB-ARBA"/>
</dbReference>
<comment type="similarity">
    <text evidence="1">Belongs to the glycosyl hydrolase 3 family.</text>
</comment>
<dbReference type="PRINTS" id="PR00133">
    <property type="entry name" value="GLHYDRLASE3"/>
</dbReference>
<reference evidence="4 5" key="1">
    <citation type="submission" date="2019-02" db="EMBL/GenBank/DDBJ databases">
        <authorList>
            <person name="Fomenkov A."/>
            <person name="Dubinina G."/>
            <person name="Grabovich M."/>
            <person name="Vincze T."/>
            <person name="Roberts R.J."/>
        </authorList>
    </citation>
    <scope>NUCLEOTIDE SEQUENCE [LARGE SCALE GENOMIC DNA]</scope>
    <source>
        <strain evidence="4 5">P</strain>
    </source>
</reference>
<dbReference type="SUPFAM" id="SSF52279">
    <property type="entry name" value="Beta-D-glucan exohydrolase, C-terminal domain"/>
    <property type="match status" value="1"/>
</dbReference>
<evidence type="ECO:0000256" key="1">
    <source>
        <dbReference type="ARBA" id="ARBA00005336"/>
    </source>
</evidence>
<dbReference type="RefSeq" id="WP_149568521.1">
    <property type="nucleotide sequence ID" value="NZ_CP035807.1"/>
</dbReference>
<dbReference type="FunFam" id="2.60.40.10:FF:000495">
    <property type="entry name" value="Periplasmic beta-glucosidase"/>
    <property type="match status" value="1"/>
</dbReference>
<dbReference type="InterPro" id="IPR050288">
    <property type="entry name" value="Cellulose_deg_GH3"/>
</dbReference>
<keyword evidence="2 4" id="KW-0378">Hydrolase</keyword>
<dbReference type="Pfam" id="PF14310">
    <property type="entry name" value="Fn3-like"/>
    <property type="match status" value="1"/>
</dbReference>